<dbReference type="EMBL" id="CP163439">
    <property type="protein sequence ID" value="XDQ36325.1"/>
    <property type="molecule type" value="Genomic_DNA"/>
</dbReference>
<feature type="compositionally biased region" description="Basic and acidic residues" evidence="1">
    <location>
        <begin position="338"/>
        <end position="347"/>
    </location>
</feature>
<dbReference type="Pfam" id="PF17914">
    <property type="entry name" value="HopA1"/>
    <property type="match status" value="1"/>
</dbReference>
<gene>
    <name evidence="2" type="ORF">AB5J49_24940</name>
</gene>
<evidence type="ECO:0000256" key="1">
    <source>
        <dbReference type="SAM" id="MobiDB-lite"/>
    </source>
</evidence>
<name>A0AB39Q040_9ACTN</name>
<protein>
    <submittedName>
        <fullName evidence="2">T3SS effector HopA1 family protein</fullName>
    </submittedName>
</protein>
<evidence type="ECO:0000313" key="2">
    <source>
        <dbReference type="EMBL" id="XDQ36325.1"/>
    </source>
</evidence>
<dbReference type="InterPro" id="IPR040871">
    <property type="entry name" value="HopA1"/>
</dbReference>
<proteinExistence type="predicted"/>
<dbReference type="AlphaFoldDB" id="A0AB39Q040"/>
<sequence length="347" mass="36582">MTATATHLIGAHLASVLDDVHIAADLSEARVGDRSVEVTEPRDLASGLAMLLYEQIHSGRPEHDGPRPRTLRDGRLEERLAAATPHETTTIVARKVGESPDGELLVLLVDGVRVAVPASARLTGDDRERGDEVVVRLAAVRPALSPGFFLADGSRGRPSGRPLLRVYVHIEDVAHAPAVWSAILGRLEREGVPYRAKVSSSPLLYPRHDALVVYLAPGTWHAAGAVVAATRGLAGVGTRTSPFTHRLGAGVGAAWEPADDRPGRAGMSFGEHRALAVAEGLVAHAEAPDGRDRTAAVAEALTAANIDPLHPARNIDSPGLDAFPDPDSAEFTGPLDEFPPHSERGGV</sequence>
<reference evidence="2" key="1">
    <citation type="submission" date="2024-07" db="EMBL/GenBank/DDBJ databases">
        <authorList>
            <person name="Yu S.T."/>
        </authorList>
    </citation>
    <scope>NUCLEOTIDE SEQUENCE</scope>
    <source>
        <strain evidence="2">R28</strain>
    </source>
</reference>
<organism evidence="2">
    <name type="scientific">Streptomyces sp. R28</name>
    <dbReference type="NCBI Taxonomy" id="3238628"/>
    <lineage>
        <taxon>Bacteria</taxon>
        <taxon>Bacillati</taxon>
        <taxon>Actinomycetota</taxon>
        <taxon>Actinomycetes</taxon>
        <taxon>Kitasatosporales</taxon>
        <taxon>Streptomycetaceae</taxon>
        <taxon>Streptomyces</taxon>
    </lineage>
</organism>
<accession>A0AB39Q040</accession>
<feature type="region of interest" description="Disordered" evidence="1">
    <location>
        <begin position="307"/>
        <end position="347"/>
    </location>
</feature>
<dbReference type="RefSeq" id="WP_369170869.1">
    <property type="nucleotide sequence ID" value="NZ_CP163439.1"/>
</dbReference>